<organism evidence="7 8">
    <name type="scientific">Bradyrhizobium japonicum</name>
    <dbReference type="NCBI Taxonomy" id="375"/>
    <lineage>
        <taxon>Bacteria</taxon>
        <taxon>Pseudomonadati</taxon>
        <taxon>Pseudomonadota</taxon>
        <taxon>Alphaproteobacteria</taxon>
        <taxon>Hyphomicrobiales</taxon>
        <taxon>Nitrobacteraceae</taxon>
        <taxon>Bradyrhizobium</taxon>
    </lineage>
</organism>
<dbReference type="Proteomes" id="UP000193335">
    <property type="component" value="Unassembled WGS sequence"/>
</dbReference>
<evidence type="ECO:0000313" key="7">
    <source>
        <dbReference type="EMBL" id="OSJ35694.1"/>
    </source>
</evidence>
<accession>A0A1Y2JUK3</accession>
<dbReference type="PROSITE" id="PS51007">
    <property type="entry name" value="CYTC"/>
    <property type="match status" value="1"/>
</dbReference>
<sequence>MPFTCSRRTAVAIGAAGLLVVAAGAAGFARSERQQNEAVARAMTGGDPTRAPALVRRYGCAGCHAIPGIPGGDGQVGASLADLRSRVYIAGVATNAPDNLVQWIVAPQTFSPRTAMPATGITESEARDIAAYLYAQ</sequence>
<keyword evidence="3 4" id="KW-0408">Iron</keyword>
<evidence type="ECO:0000313" key="8">
    <source>
        <dbReference type="Proteomes" id="UP000193335"/>
    </source>
</evidence>
<feature type="signal peptide" evidence="5">
    <location>
        <begin position="1"/>
        <end position="25"/>
    </location>
</feature>
<proteinExistence type="predicted"/>
<dbReference type="GO" id="GO:0020037">
    <property type="term" value="F:heme binding"/>
    <property type="evidence" value="ECO:0007669"/>
    <property type="project" value="InterPro"/>
</dbReference>
<dbReference type="InterPro" id="IPR036909">
    <property type="entry name" value="Cyt_c-like_dom_sf"/>
</dbReference>
<dbReference type="SUPFAM" id="SSF46626">
    <property type="entry name" value="Cytochrome c"/>
    <property type="match status" value="1"/>
</dbReference>
<feature type="chain" id="PRO_5012124213" evidence="5">
    <location>
        <begin position="26"/>
        <end position="136"/>
    </location>
</feature>
<dbReference type="InterPro" id="IPR009056">
    <property type="entry name" value="Cyt_c-like_dom"/>
</dbReference>
<dbReference type="RefSeq" id="WP_085399090.1">
    <property type="nucleotide sequence ID" value="NZ_NAFL01000213.1"/>
</dbReference>
<evidence type="ECO:0000256" key="2">
    <source>
        <dbReference type="ARBA" id="ARBA00022723"/>
    </source>
</evidence>
<evidence type="ECO:0000256" key="5">
    <source>
        <dbReference type="SAM" id="SignalP"/>
    </source>
</evidence>
<feature type="domain" description="Cytochrome c" evidence="6">
    <location>
        <begin position="46"/>
        <end position="136"/>
    </location>
</feature>
<name>A0A1Y2JUK3_BRAJP</name>
<dbReference type="Gene3D" id="1.10.760.10">
    <property type="entry name" value="Cytochrome c-like domain"/>
    <property type="match status" value="1"/>
</dbReference>
<reference evidence="7 8" key="1">
    <citation type="submission" date="2017-03" db="EMBL/GenBank/DDBJ databases">
        <title>Whole genome sequences of fourteen strains of Bradyrhizobium canariense and one strain of Bradyrhizobium japonicum isolated from Lupinus (Papilionoideae: Genisteae) species in Algeria.</title>
        <authorList>
            <person name="Crovadore J."/>
            <person name="Chekireb D."/>
            <person name="Brachmann A."/>
            <person name="Chablais R."/>
            <person name="Cochard B."/>
            <person name="Lefort F."/>
        </authorList>
    </citation>
    <scope>NUCLEOTIDE SEQUENCE [LARGE SCALE GENOMIC DNA]</scope>
    <source>
        <strain evidence="7 8">UBMA197</strain>
    </source>
</reference>
<evidence type="ECO:0000256" key="3">
    <source>
        <dbReference type="ARBA" id="ARBA00023004"/>
    </source>
</evidence>
<keyword evidence="2 4" id="KW-0479">Metal-binding</keyword>
<dbReference type="Pfam" id="PF00034">
    <property type="entry name" value="Cytochrom_C"/>
    <property type="match status" value="1"/>
</dbReference>
<evidence type="ECO:0000256" key="4">
    <source>
        <dbReference type="PROSITE-ProRule" id="PRU00433"/>
    </source>
</evidence>
<keyword evidence="1 4" id="KW-0349">Heme</keyword>
<dbReference type="EMBL" id="NAFL01000213">
    <property type="protein sequence ID" value="OSJ35694.1"/>
    <property type="molecule type" value="Genomic_DNA"/>
</dbReference>
<dbReference type="GO" id="GO:0009055">
    <property type="term" value="F:electron transfer activity"/>
    <property type="evidence" value="ECO:0007669"/>
    <property type="project" value="InterPro"/>
</dbReference>
<dbReference type="GO" id="GO:0046872">
    <property type="term" value="F:metal ion binding"/>
    <property type="evidence" value="ECO:0007669"/>
    <property type="project" value="UniProtKB-KW"/>
</dbReference>
<evidence type="ECO:0000256" key="1">
    <source>
        <dbReference type="ARBA" id="ARBA00022617"/>
    </source>
</evidence>
<gene>
    <name evidence="7" type="ORF">BSZ19_07600</name>
</gene>
<evidence type="ECO:0000259" key="6">
    <source>
        <dbReference type="PROSITE" id="PS51007"/>
    </source>
</evidence>
<comment type="caution">
    <text evidence="7">The sequence shown here is derived from an EMBL/GenBank/DDBJ whole genome shotgun (WGS) entry which is preliminary data.</text>
</comment>
<protein>
    <submittedName>
        <fullName evidence="7">Cytochrome C</fullName>
    </submittedName>
</protein>
<keyword evidence="5" id="KW-0732">Signal</keyword>
<dbReference type="AlphaFoldDB" id="A0A1Y2JUK3"/>